<evidence type="ECO:0000313" key="5">
    <source>
        <dbReference type="Proteomes" id="UP001595912"/>
    </source>
</evidence>
<dbReference type="Pfam" id="PF03403">
    <property type="entry name" value="PAF-AH_p_II"/>
    <property type="match status" value="2"/>
</dbReference>
<keyword evidence="5" id="KW-1185">Reference proteome</keyword>
<reference evidence="5" key="1">
    <citation type="journal article" date="2019" name="Int. J. Syst. Evol. Microbiol.">
        <title>The Global Catalogue of Microorganisms (GCM) 10K type strain sequencing project: providing services to taxonomists for standard genome sequencing and annotation.</title>
        <authorList>
            <consortium name="The Broad Institute Genomics Platform"/>
            <consortium name="The Broad Institute Genome Sequencing Center for Infectious Disease"/>
            <person name="Wu L."/>
            <person name="Ma J."/>
        </authorList>
    </citation>
    <scope>NUCLEOTIDE SEQUENCE [LARGE SCALE GENOMIC DNA]</scope>
    <source>
        <strain evidence="5">CGMCC 4.7152</strain>
    </source>
</reference>
<comment type="caution">
    <text evidence="4">The sequence shown here is derived from an EMBL/GenBank/DDBJ whole genome shotgun (WGS) entry which is preliminary data.</text>
</comment>
<dbReference type="Gene3D" id="3.40.50.1820">
    <property type="entry name" value="alpha/beta hydrolase"/>
    <property type="match status" value="1"/>
</dbReference>
<keyword evidence="1 4" id="KW-0378">Hydrolase</keyword>
<dbReference type="PROSITE" id="PS51318">
    <property type="entry name" value="TAT"/>
    <property type="match status" value="1"/>
</dbReference>
<dbReference type="InterPro" id="IPR029058">
    <property type="entry name" value="AB_hydrolase_fold"/>
</dbReference>
<keyword evidence="2" id="KW-0442">Lipid degradation</keyword>
<organism evidence="4 5">
    <name type="scientific">Dactylosporangium cerinum</name>
    <dbReference type="NCBI Taxonomy" id="1434730"/>
    <lineage>
        <taxon>Bacteria</taxon>
        <taxon>Bacillati</taxon>
        <taxon>Actinomycetota</taxon>
        <taxon>Actinomycetes</taxon>
        <taxon>Micromonosporales</taxon>
        <taxon>Micromonosporaceae</taxon>
        <taxon>Dactylosporangium</taxon>
    </lineage>
</organism>
<evidence type="ECO:0000256" key="3">
    <source>
        <dbReference type="ARBA" id="ARBA00023098"/>
    </source>
</evidence>
<dbReference type="RefSeq" id="WP_380120710.1">
    <property type="nucleotide sequence ID" value="NZ_JBHSIU010000041.1"/>
</dbReference>
<dbReference type="InterPro" id="IPR006311">
    <property type="entry name" value="TAT_signal"/>
</dbReference>
<name>A0ABV9W1R4_9ACTN</name>
<gene>
    <name evidence="4" type="ORF">ACFPIJ_32605</name>
</gene>
<dbReference type="PANTHER" id="PTHR10272">
    <property type="entry name" value="PLATELET-ACTIVATING FACTOR ACETYLHYDROLASE"/>
    <property type="match status" value="1"/>
</dbReference>
<dbReference type="PANTHER" id="PTHR10272:SF0">
    <property type="entry name" value="PLATELET-ACTIVATING FACTOR ACETYLHYDROLASE"/>
    <property type="match status" value="1"/>
</dbReference>
<evidence type="ECO:0000256" key="1">
    <source>
        <dbReference type="ARBA" id="ARBA00022801"/>
    </source>
</evidence>
<dbReference type="EMBL" id="JBHSIU010000041">
    <property type="protein sequence ID" value="MFC5002561.1"/>
    <property type="molecule type" value="Genomic_DNA"/>
</dbReference>
<sequence length="394" mass="42305">MVGSAAVHVDGVRMTRRQAMTAALAVAAAAPIGFADGSWAAPVAAGPVRLVLPGPTGPHPVGTVPLHLVDRSRPGQPRELMSSVWYPARDVGRYPPAPWMPPAVLRTLLAATGFDADVVAAPFTAGHLGAPVRRWAGRLPVVVFSHGAHGHRAENTVVVQELASHGYVVVTVDHTDDAFSEFPDGRVIVPDPDRGLGPADFADDIRFVLDRIADLAAGVNPDAGDRPLPAGLRGAPDLRRIGMFGWSKGATATALVMHADRRVRAGLALDGPMQPAITTDLDRPFMLMTAEFTRAAEPSVAEFWSHLRGWRRNLQAIGAVHSSYGDYQTLMPQLAVLVGMGDEELRAWIGTLDPVRAVRIQQAYPMAFFDLHLRRRGHLLDRPSPAFPEVTVIA</sequence>
<dbReference type="Proteomes" id="UP001595912">
    <property type="component" value="Unassembled WGS sequence"/>
</dbReference>
<evidence type="ECO:0000313" key="4">
    <source>
        <dbReference type="EMBL" id="MFC5002561.1"/>
    </source>
</evidence>
<accession>A0ABV9W1R4</accession>
<evidence type="ECO:0000256" key="2">
    <source>
        <dbReference type="ARBA" id="ARBA00022963"/>
    </source>
</evidence>
<protein>
    <submittedName>
        <fullName evidence="4">Alpha/beta hydrolase family protein</fullName>
    </submittedName>
</protein>
<dbReference type="GO" id="GO:0016787">
    <property type="term" value="F:hydrolase activity"/>
    <property type="evidence" value="ECO:0007669"/>
    <property type="project" value="UniProtKB-KW"/>
</dbReference>
<proteinExistence type="predicted"/>
<dbReference type="SUPFAM" id="SSF53474">
    <property type="entry name" value="alpha/beta-Hydrolases"/>
    <property type="match status" value="1"/>
</dbReference>
<keyword evidence="3" id="KW-0443">Lipid metabolism</keyword>